<proteinExistence type="inferred from homology"/>
<protein>
    <recommendedName>
        <fullName evidence="4 15">Cytochrome c oxidase subunit 5A, mitochondrial</fullName>
    </recommendedName>
    <alternativeName>
        <fullName evidence="14 15">Cytochrome c oxidase polypeptide Va</fullName>
    </alternativeName>
</protein>
<organism evidence="16 17">
    <name type="scientific">Dinothrombium tinctorium</name>
    <dbReference type="NCBI Taxonomy" id="1965070"/>
    <lineage>
        <taxon>Eukaryota</taxon>
        <taxon>Metazoa</taxon>
        <taxon>Ecdysozoa</taxon>
        <taxon>Arthropoda</taxon>
        <taxon>Chelicerata</taxon>
        <taxon>Arachnida</taxon>
        <taxon>Acari</taxon>
        <taxon>Acariformes</taxon>
        <taxon>Trombidiformes</taxon>
        <taxon>Prostigmata</taxon>
        <taxon>Anystina</taxon>
        <taxon>Parasitengona</taxon>
        <taxon>Trombidioidea</taxon>
        <taxon>Trombidiidae</taxon>
        <taxon>Dinothrombium</taxon>
    </lineage>
</organism>
<dbReference type="OrthoDB" id="5778907at2759"/>
<dbReference type="InterPro" id="IPR003204">
    <property type="entry name" value="Cyt_c_oxidase_su5A/6"/>
</dbReference>
<evidence type="ECO:0000256" key="10">
    <source>
        <dbReference type="ARBA" id="ARBA00022946"/>
    </source>
</evidence>
<keyword evidence="17" id="KW-1185">Reference proteome</keyword>
<dbReference type="GO" id="GO:0045277">
    <property type="term" value="C:respiratory chain complex IV"/>
    <property type="evidence" value="ECO:0007669"/>
    <property type="project" value="UniProtKB-UniRule"/>
</dbReference>
<dbReference type="GO" id="GO:0005743">
    <property type="term" value="C:mitochondrial inner membrane"/>
    <property type="evidence" value="ECO:0007669"/>
    <property type="project" value="UniProtKB-SubCell"/>
</dbReference>
<dbReference type="FunFam" id="1.25.40.40:FF:000002">
    <property type="entry name" value="cytochrome c oxidase subunit 5A, mitochondrial"/>
    <property type="match status" value="1"/>
</dbReference>
<evidence type="ECO:0000313" key="16">
    <source>
        <dbReference type="EMBL" id="RWS18032.1"/>
    </source>
</evidence>
<comment type="similarity">
    <text evidence="3 15">Belongs to the cytochrome c oxidase subunit 5A family.</text>
</comment>
<sequence length="159" mass="18196">MLRTLLRTTRLAVATVPKIEASCVRQMSEVKNPGLVMPKHGRGETEEEFDARYEAYFNNPNIDGWEIRKGINDMQGLDLIPEPKIIIACLKACRRVNDYALATRYLEAIKYKCGKRVKEVYPYILQEIKPTLDELGISTPEELGYDKPELALVNPFDIH</sequence>
<keyword evidence="13 15" id="KW-0472">Membrane</keyword>
<dbReference type="Pfam" id="PF02284">
    <property type="entry name" value="COX5A"/>
    <property type="match status" value="1"/>
</dbReference>
<comment type="function">
    <text evidence="15">Component of the cytochrome c oxidase, the last enzyme in the mitochondrial electron transport chain which drives oxidative phosphorylation. The respiratory chain contains 3 multisubunit complexes succinate dehydrogenase (complex II, CII), ubiquinol-cytochrome c oxidoreductase (cytochrome b-c1 complex, complex III, CIII) and cytochrome c oxidase (complex IV, CIV), that cooperate to transfer electrons derived from NADH and succinate to molecular oxygen, creating an electrochemical gradient over the inner membrane that drives transmembrane transport and the ATP synthase. Cytochrome c oxidase is the component of the respiratory chain that catalyzes the reduction of oxygen to water. Electrons originating from reduced cytochrome c in the intermembrane space (IMS) are transferred via the dinuclear copper A center (CU(A)) of subunit 2 and heme A of subunit 1 to the active site in subunit 1, a binuclear center (BNC) formed by heme A3 and copper B (CU(B)). The BNC reduces molecular oxygen to 2 water molecules using 4 electrons from cytochrome c in the IMS and 4 protons from the mitochondrial matrix.</text>
</comment>
<evidence type="ECO:0000256" key="15">
    <source>
        <dbReference type="RuleBase" id="RU368103"/>
    </source>
</evidence>
<evidence type="ECO:0000256" key="7">
    <source>
        <dbReference type="ARBA" id="ARBA00022723"/>
    </source>
</evidence>
<dbReference type="PANTHER" id="PTHR14200">
    <property type="entry name" value="CYTOCHROME C OXIDASE POLYPEPTIDE"/>
    <property type="match status" value="1"/>
</dbReference>
<evidence type="ECO:0000256" key="3">
    <source>
        <dbReference type="ARBA" id="ARBA00007972"/>
    </source>
</evidence>
<evidence type="ECO:0000256" key="1">
    <source>
        <dbReference type="ARBA" id="ARBA00004443"/>
    </source>
</evidence>
<keyword evidence="9" id="KW-0832">Ubl conjugation</keyword>
<dbReference type="STRING" id="1965070.A0A3S3SRF2"/>
<evidence type="ECO:0000256" key="6">
    <source>
        <dbReference type="ARBA" id="ARBA00022617"/>
    </source>
</evidence>
<evidence type="ECO:0000256" key="12">
    <source>
        <dbReference type="ARBA" id="ARBA00023128"/>
    </source>
</evidence>
<dbReference type="GO" id="GO:0046872">
    <property type="term" value="F:metal ion binding"/>
    <property type="evidence" value="ECO:0007669"/>
    <property type="project" value="UniProtKB-UniRule"/>
</dbReference>
<name>A0A3S3SRF2_9ACAR</name>
<reference evidence="16 17" key="1">
    <citation type="journal article" date="2018" name="Gigascience">
        <title>Genomes of trombidid mites reveal novel predicted allergens and laterally-transferred genes associated with secondary metabolism.</title>
        <authorList>
            <person name="Dong X."/>
            <person name="Chaisiri K."/>
            <person name="Xia D."/>
            <person name="Armstrong S.D."/>
            <person name="Fang Y."/>
            <person name="Donnelly M.J."/>
            <person name="Kadowaki T."/>
            <person name="McGarry J.W."/>
            <person name="Darby A.C."/>
            <person name="Makepeace B.L."/>
        </authorList>
    </citation>
    <scope>NUCLEOTIDE SEQUENCE [LARGE SCALE GENOMIC DNA]</scope>
    <source>
        <strain evidence="16">UoL-WK</strain>
    </source>
</reference>
<dbReference type="EMBL" id="NCKU01000005">
    <property type="protein sequence ID" value="RWS18032.1"/>
    <property type="molecule type" value="Genomic_DNA"/>
</dbReference>
<dbReference type="CDD" id="cd00923">
    <property type="entry name" value="Cyt_c_Oxidase_Va"/>
    <property type="match status" value="1"/>
</dbReference>
<keyword evidence="12 15" id="KW-0496">Mitochondrion</keyword>
<keyword evidence="8 15" id="KW-0999">Mitochondrion inner membrane</keyword>
<comment type="subunit">
    <text evidence="15">Component of the cytochrome c oxidase (complex IV, CIV), a multisubunit enzyme composed of a catalytic core of 3 subunits and several supernumerary subunits. The complex exists as a monomer or a dimer and forms supercomplexes (SCs) in the inner mitochondrial membrane with ubiquinol-cytochrome c oxidoreductase (cytochrome b-c1 complex, complex III, CIII).</text>
</comment>
<keyword evidence="6 15" id="KW-0349">Heme</keyword>
<comment type="subcellular location">
    <subcellularLocation>
        <location evidence="1 15">Mitochondrion inner membrane</location>
        <topology evidence="1 15">Peripheral membrane protein</topology>
        <orientation evidence="1 15">Matrix side</orientation>
    </subcellularLocation>
</comment>
<comment type="caution">
    <text evidence="16">The sequence shown here is derived from an EMBL/GenBank/DDBJ whole genome shotgun (WGS) entry which is preliminary data.</text>
</comment>
<evidence type="ECO:0000256" key="9">
    <source>
        <dbReference type="ARBA" id="ARBA00022843"/>
    </source>
</evidence>
<accession>A0A3S3SRF2</accession>
<comment type="pathway">
    <text evidence="2 15">Energy metabolism; oxidative phosphorylation.</text>
</comment>
<evidence type="ECO:0000256" key="13">
    <source>
        <dbReference type="ARBA" id="ARBA00023136"/>
    </source>
</evidence>
<dbReference type="GO" id="GO:0006123">
    <property type="term" value="P:mitochondrial electron transport, cytochrome c to oxygen"/>
    <property type="evidence" value="ECO:0007669"/>
    <property type="project" value="UniProtKB-UniRule"/>
</dbReference>
<dbReference type="UniPathway" id="UPA00705"/>
<evidence type="ECO:0000313" key="17">
    <source>
        <dbReference type="Proteomes" id="UP000285301"/>
    </source>
</evidence>
<evidence type="ECO:0000256" key="4">
    <source>
        <dbReference type="ARBA" id="ARBA00021968"/>
    </source>
</evidence>
<keyword evidence="11 15" id="KW-0408">Iron</keyword>
<keyword evidence="10 15" id="KW-0809">Transit peptide</keyword>
<evidence type="ECO:0000256" key="8">
    <source>
        <dbReference type="ARBA" id="ARBA00022792"/>
    </source>
</evidence>
<keyword evidence="7 15" id="KW-0479">Metal-binding</keyword>
<keyword evidence="5" id="KW-0597">Phosphoprotein</keyword>
<dbReference type="SUPFAM" id="SSF48479">
    <property type="entry name" value="Cytochrome c oxidase subunit E"/>
    <property type="match status" value="1"/>
</dbReference>
<gene>
    <name evidence="16" type="ORF">B4U79_12829</name>
</gene>
<dbReference type="InterPro" id="IPR036545">
    <property type="entry name" value="Cyt_c_oxidase_su5A/6_sf"/>
</dbReference>
<evidence type="ECO:0000256" key="14">
    <source>
        <dbReference type="ARBA" id="ARBA00031049"/>
    </source>
</evidence>
<dbReference type="PANTHER" id="PTHR14200:SF11">
    <property type="entry name" value="CYTOCHROME C OXIDASE SUBUNIT 5A, MITOCHONDRIAL"/>
    <property type="match status" value="1"/>
</dbReference>
<evidence type="ECO:0000256" key="2">
    <source>
        <dbReference type="ARBA" id="ARBA00004673"/>
    </source>
</evidence>
<dbReference type="Proteomes" id="UP000285301">
    <property type="component" value="Unassembled WGS sequence"/>
</dbReference>
<dbReference type="AlphaFoldDB" id="A0A3S3SRF2"/>
<dbReference type="Gene3D" id="1.25.40.40">
    <property type="entry name" value="Cytochrome c oxidase, subunit Va/VI"/>
    <property type="match status" value="1"/>
</dbReference>
<evidence type="ECO:0000256" key="11">
    <source>
        <dbReference type="ARBA" id="ARBA00023004"/>
    </source>
</evidence>
<evidence type="ECO:0000256" key="5">
    <source>
        <dbReference type="ARBA" id="ARBA00022553"/>
    </source>
</evidence>